<dbReference type="InterPro" id="IPR000160">
    <property type="entry name" value="GGDEF_dom"/>
</dbReference>
<dbReference type="InterPro" id="IPR007890">
    <property type="entry name" value="CHASE2"/>
</dbReference>
<evidence type="ECO:0000313" key="3">
    <source>
        <dbReference type="EMBL" id="GHA21335.1"/>
    </source>
</evidence>
<keyword evidence="4" id="KW-1185">Reference proteome</keyword>
<dbReference type="AlphaFoldDB" id="A0A918S297"/>
<dbReference type="SMART" id="SM00267">
    <property type="entry name" value="GGDEF"/>
    <property type="match status" value="1"/>
</dbReference>
<dbReference type="InterPro" id="IPR029787">
    <property type="entry name" value="Nucleotide_cyclase"/>
</dbReference>
<evidence type="ECO:0000313" key="4">
    <source>
        <dbReference type="Proteomes" id="UP000646579"/>
    </source>
</evidence>
<organism evidence="3 4">
    <name type="scientific">Devosia pacifica</name>
    <dbReference type="NCBI Taxonomy" id="1335967"/>
    <lineage>
        <taxon>Bacteria</taxon>
        <taxon>Pseudomonadati</taxon>
        <taxon>Pseudomonadota</taxon>
        <taxon>Alphaproteobacteria</taxon>
        <taxon>Hyphomicrobiales</taxon>
        <taxon>Devosiaceae</taxon>
        <taxon>Devosia</taxon>
    </lineage>
</organism>
<dbReference type="PANTHER" id="PTHR33121:SF70">
    <property type="entry name" value="SIGNALING PROTEIN YKOW"/>
    <property type="match status" value="1"/>
</dbReference>
<dbReference type="InterPro" id="IPR001633">
    <property type="entry name" value="EAL_dom"/>
</dbReference>
<feature type="transmembrane region" description="Helical" evidence="1">
    <location>
        <begin position="267"/>
        <end position="285"/>
    </location>
</feature>
<feature type="transmembrane region" description="Helical" evidence="1">
    <location>
        <begin position="318"/>
        <end position="338"/>
    </location>
</feature>
<dbReference type="GO" id="GO:0071111">
    <property type="term" value="F:cyclic-guanylate-specific phosphodiesterase activity"/>
    <property type="evidence" value="ECO:0007669"/>
    <property type="project" value="InterPro"/>
</dbReference>
<dbReference type="PROSITE" id="PS51257">
    <property type="entry name" value="PROKAR_LIPOPROTEIN"/>
    <property type="match status" value="1"/>
</dbReference>
<proteinExistence type="predicted"/>
<dbReference type="RefSeq" id="WP_189425032.1">
    <property type="nucleotide sequence ID" value="NZ_BMZE01000002.1"/>
</dbReference>
<keyword evidence="1" id="KW-0812">Transmembrane</keyword>
<dbReference type="InterPro" id="IPR050706">
    <property type="entry name" value="Cyclic-di-GMP_PDE-like"/>
</dbReference>
<dbReference type="SMART" id="SM00052">
    <property type="entry name" value="EAL"/>
    <property type="match status" value="1"/>
</dbReference>
<dbReference type="InterPro" id="IPR035919">
    <property type="entry name" value="EAL_sf"/>
</dbReference>
<dbReference type="Proteomes" id="UP000646579">
    <property type="component" value="Unassembled WGS sequence"/>
</dbReference>
<dbReference type="Gene3D" id="3.30.70.270">
    <property type="match status" value="1"/>
</dbReference>
<accession>A0A918S297</accession>
<dbReference type="EMBL" id="BMZE01000002">
    <property type="protein sequence ID" value="GHA21335.1"/>
    <property type="molecule type" value="Genomic_DNA"/>
</dbReference>
<evidence type="ECO:0000256" key="1">
    <source>
        <dbReference type="SAM" id="Phobius"/>
    </source>
</evidence>
<name>A0A918S297_9HYPH</name>
<keyword evidence="1" id="KW-1133">Transmembrane helix</keyword>
<dbReference type="Pfam" id="PF00990">
    <property type="entry name" value="GGDEF"/>
    <property type="match status" value="1"/>
</dbReference>
<reference evidence="3" key="1">
    <citation type="journal article" date="2014" name="Int. J. Syst. Evol. Microbiol.">
        <title>Complete genome sequence of Corynebacterium casei LMG S-19264T (=DSM 44701T), isolated from a smear-ripened cheese.</title>
        <authorList>
            <consortium name="US DOE Joint Genome Institute (JGI-PGF)"/>
            <person name="Walter F."/>
            <person name="Albersmeier A."/>
            <person name="Kalinowski J."/>
            <person name="Ruckert C."/>
        </authorList>
    </citation>
    <scope>NUCLEOTIDE SEQUENCE</scope>
    <source>
        <strain evidence="3">KCTC 32437</strain>
    </source>
</reference>
<dbReference type="Pfam" id="PF05226">
    <property type="entry name" value="CHASE2"/>
    <property type="match status" value="1"/>
</dbReference>
<keyword evidence="1" id="KW-0472">Membrane</keyword>
<dbReference type="Gene3D" id="3.20.20.450">
    <property type="entry name" value="EAL domain"/>
    <property type="match status" value="1"/>
</dbReference>
<evidence type="ECO:0000259" key="2">
    <source>
        <dbReference type="PROSITE" id="PS50883"/>
    </source>
</evidence>
<protein>
    <recommendedName>
        <fullName evidence="2">EAL domain-containing protein</fullName>
    </recommendedName>
</protein>
<dbReference type="PROSITE" id="PS50883">
    <property type="entry name" value="EAL"/>
    <property type="match status" value="1"/>
</dbReference>
<feature type="domain" description="EAL" evidence="2">
    <location>
        <begin position="519"/>
        <end position="768"/>
    </location>
</feature>
<reference evidence="3" key="2">
    <citation type="submission" date="2020-09" db="EMBL/GenBank/DDBJ databases">
        <authorList>
            <person name="Sun Q."/>
            <person name="Kim S."/>
        </authorList>
    </citation>
    <scope>NUCLEOTIDE SEQUENCE</scope>
    <source>
        <strain evidence="3">KCTC 32437</strain>
    </source>
</reference>
<feature type="transmembrane region" description="Helical" evidence="1">
    <location>
        <begin position="292"/>
        <end position="312"/>
    </location>
</feature>
<dbReference type="InterPro" id="IPR043128">
    <property type="entry name" value="Rev_trsase/Diguanyl_cyclase"/>
</dbReference>
<gene>
    <name evidence="3" type="ORF">GCM10007989_15820</name>
</gene>
<dbReference type="PANTHER" id="PTHR33121">
    <property type="entry name" value="CYCLIC DI-GMP PHOSPHODIESTERASE PDEF"/>
    <property type="match status" value="1"/>
</dbReference>
<dbReference type="Pfam" id="PF00563">
    <property type="entry name" value="EAL"/>
    <property type="match status" value="1"/>
</dbReference>
<dbReference type="SMART" id="SM01080">
    <property type="entry name" value="CHASE2"/>
    <property type="match status" value="1"/>
</dbReference>
<dbReference type="CDD" id="cd01948">
    <property type="entry name" value="EAL"/>
    <property type="match status" value="1"/>
</dbReference>
<sequence>MSGLTRTGVLLAVVVGCFLLDFAGVFASLHQAIEDARFEATSRAPSGDVVLVEIDATSLGEVGIWPWPRFLHALLLDTLVDSGASRVAFDIDFSASSNPEDDAAFAASLARAEGKAYLAAFRQYSPATQQTSLSLPIAAFAAHAQPVLVNVQRQGTLVTAVTEAIATSEGAIASMPSVLAGGQVRLEGVQEIDFGIDVTKIDRLTAAQVLSGTFDRERVAGKTVIIGATAVELRDFFTAPRFGTIAGPLIQVAATETMLQNRSIIRTGPWLALAAAVLVVGLSGLRRKPKLAPLIGICLAVALASEIAALALLEAFGLLISTAALHLALLAVMVVGLIERLKHEYRRRTEFQARLEFIAHRDVVTGALNRFGLLSELNLRPAAPESQIWLMRLQGADTIGAAFGQTVRDEMLAEIASRLATLEFNSVARVGDETFAVTAPAGCCEASTGAEAIRGVFADQFVSGQHAAHIGVSIAHAHAEADWSAEQLLWAAEMALLTPGASDAISHYSPALREGVERRRLLDGELRRAIGTGQLHLAYQPQICLANGTLHGVEALLRWTHPRLGAISPAEFIPLAEETGFIVELGAWVLQQACETAASNAWLGRISVNISGRQLGRAGFAQDVATIVAASGLDPTRLEVELTESVLSNSPDVLFTLDTLRECGIGIALDDFGTGFSSLSYLATLPFDTLKIDRSFVRDLKEGSPNYKIVKSIVELALALDKKLVAEGMETAEEAQLIGALGCHYAQGYWFGKPALIEDLSVTFKTPRLAG</sequence>
<dbReference type="SUPFAM" id="SSF55073">
    <property type="entry name" value="Nucleotide cyclase"/>
    <property type="match status" value="1"/>
</dbReference>
<dbReference type="SUPFAM" id="SSF141868">
    <property type="entry name" value="EAL domain-like"/>
    <property type="match status" value="1"/>
</dbReference>
<comment type="caution">
    <text evidence="3">The sequence shown here is derived from an EMBL/GenBank/DDBJ whole genome shotgun (WGS) entry which is preliminary data.</text>
</comment>